<dbReference type="Proteomes" id="UP001569153">
    <property type="component" value="Unassembled WGS sequence"/>
</dbReference>
<dbReference type="InterPro" id="IPR048041">
    <property type="entry name" value="VpsF-like"/>
</dbReference>
<feature type="transmembrane region" description="Helical" evidence="1">
    <location>
        <begin position="99"/>
        <end position="119"/>
    </location>
</feature>
<feature type="transmembrane region" description="Helical" evidence="1">
    <location>
        <begin position="131"/>
        <end position="149"/>
    </location>
</feature>
<feature type="transmembrane region" description="Helical" evidence="1">
    <location>
        <begin position="75"/>
        <end position="93"/>
    </location>
</feature>
<organism evidence="2 3">
    <name type="scientific">Vibrio cortegadensis</name>
    <dbReference type="NCBI Taxonomy" id="1328770"/>
    <lineage>
        <taxon>Bacteria</taxon>
        <taxon>Pseudomonadati</taxon>
        <taxon>Pseudomonadota</taxon>
        <taxon>Gammaproteobacteria</taxon>
        <taxon>Vibrionales</taxon>
        <taxon>Vibrionaceae</taxon>
        <taxon>Vibrio</taxon>
    </lineage>
</organism>
<accession>A0ABV4M6K1</accession>
<dbReference type="RefSeq" id="WP_371730299.1">
    <property type="nucleotide sequence ID" value="NZ_JBGOOT010000006.1"/>
</dbReference>
<feature type="transmembrane region" description="Helical" evidence="1">
    <location>
        <begin position="325"/>
        <end position="353"/>
    </location>
</feature>
<evidence type="ECO:0000313" key="2">
    <source>
        <dbReference type="EMBL" id="MEZ8195120.1"/>
    </source>
</evidence>
<dbReference type="NCBIfam" id="NF038256">
    <property type="entry name" value="exopoly_VpsF"/>
    <property type="match status" value="1"/>
</dbReference>
<evidence type="ECO:0000313" key="3">
    <source>
        <dbReference type="Proteomes" id="UP001569153"/>
    </source>
</evidence>
<feature type="transmembrane region" description="Helical" evidence="1">
    <location>
        <begin position="365"/>
        <end position="392"/>
    </location>
</feature>
<keyword evidence="1" id="KW-1133">Transmembrane helix</keyword>
<keyword evidence="3" id="KW-1185">Reference proteome</keyword>
<feature type="transmembrane region" description="Helical" evidence="1">
    <location>
        <begin position="196"/>
        <end position="225"/>
    </location>
</feature>
<sequence length="406" mass="46014">MKSTSIYLYVVISIISSVTLGGYFLENIGIPYVSNGGPAFVKIHIYAYTIMFSFAIVTLKLGPRWFELSLGKLNSIWYVSILSLLFVVVYGFVRHGTSGMAYLINTFLSPLLLIPLLSIISKDQASKLQKLIAYLILINSIIAIIEYLLHFRVVNVEFNSFSFFRSTALLTHPLNNALITASLAILIFNRSVVPSFLYVLIILLSLFSFGGRAALVIFSVTVFLYCLPVLWRFCTTGVNGDKFKISMLLLLGYFSLLIFIFVLIDSNISDRIMSKLYIDSSASARIDVFYLFEQLSISEWIFGASDRLLESIELYIGIKVIENYIIGWIFTFGLLGMIPLTVCVFLPMFFFAINGRYSDKLAMMTFFVISLTNNSLTTKTPVLLLFLCILYLRYKECQDETKSINY</sequence>
<name>A0ABV4M6K1_9VIBR</name>
<comment type="caution">
    <text evidence="2">The sequence shown here is derived from an EMBL/GenBank/DDBJ whole genome shotgun (WGS) entry which is preliminary data.</text>
</comment>
<gene>
    <name evidence="2" type="ORF">ACED38_09480</name>
</gene>
<feature type="transmembrane region" description="Helical" evidence="1">
    <location>
        <begin position="7"/>
        <end position="25"/>
    </location>
</feature>
<reference evidence="2 3" key="1">
    <citation type="submission" date="2024-06" db="EMBL/GenBank/DDBJ databases">
        <authorList>
            <person name="Steensen K."/>
            <person name="Seneca J."/>
            <person name="Bartlau N."/>
            <person name="Yu A.X."/>
            <person name="Polz M.F."/>
        </authorList>
    </citation>
    <scope>NUCLEOTIDE SEQUENCE [LARGE SCALE GENOMIC DNA]</scope>
    <source>
        <strain evidence="2 3">FF146</strain>
    </source>
</reference>
<keyword evidence="1" id="KW-0472">Membrane</keyword>
<dbReference type="EMBL" id="JBGOOT010000006">
    <property type="protein sequence ID" value="MEZ8195120.1"/>
    <property type="molecule type" value="Genomic_DNA"/>
</dbReference>
<feature type="transmembrane region" description="Helical" evidence="1">
    <location>
        <begin position="45"/>
        <end position="63"/>
    </location>
</feature>
<evidence type="ECO:0000256" key="1">
    <source>
        <dbReference type="SAM" id="Phobius"/>
    </source>
</evidence>
<proteinExistence type="predicted"/>
<keyword evidence="1" id="KW-0812">Transmembrane</keyword>
<protein>
    <submittedName>
        <fullName evidence="2">VpsF family polysaccharide biosynthesis protein</fullName>
    </submittedName>
</protein>
<feature type="transmembrane region" description="Helical" evidence="1">
    <location>
        <begin position="245"/>
        <end position="264"/>
    </location>
</feature>